<dbReference type="PANTHER" id="PTHR23501">
    <property type="entry name" value="MAJOR FACILITATOR SUPERFAMILY"/>
    <property type="match status" value="1"/>
</dbReference>
<dbReference type="Gene3D" id="1.20.1720.10">
    <property type="entry name" value="Multidrug resistance protein D"/>
    <property type="match status" value="1"/>
</dbReference>
<dbReference type="PANTHER" id="PTHR23501:SF193">
    <property type="entry name" value="MULTIDRUG TRANSPORTER, PUTATIVE (AFU_ORTHOLOGUE AFUA_8G00940)-RELATED"/>
    <property type="match status" value="1"/>
</dbReference>
<dbReference type="SUPFAM" id="SSF103473">
    <property type="entry name" value="MFS general substrate transporter"/>
    <property type="match status" value="2"/>
</dbReference>
<dbReference type="KEGG" id="apuu:APUU_22144A"/>
<dbReference type="PROSITE" id="PS50850">
    <property type="entry name" value="MFS"/>
    <property type="match status" value="1"/>
</dbReference>
<comment type="subcellular location">
    <subcellularLocation>
        <location evidence="1">Membrane</location>
        <topology evidence="1">Multi-pass membrane protein</topology>
    </subcellularLocation>
</comment>
<dbReference type="PRINTS" id="PR01036">
    <property type="entry name" value="TCRTETB"/>
</dbReference>
<keyword evidence="5 7" id="KW-0472">Membrane</keyword>
<feature type="transmembrane region" description="Helical" evidence="7">
    <location>
        <begin position="69"/>
        <end position="95"/>
    </location>
</feature>
<keyword evidence="3 7" id="KW-0812">Transmembrane</keyword>
<feature type="transmembrane region" description="Helical" evidence="7">
    <location>
        <begin position="267"/>
        <end position="287"/>
    </location>
</feature>
<dbReference type="InterPro" id="IPR020846">
    <property type="entry name" value="MFS_dom"/>
</dbReference>
<name>A0A7R7XHN1_9EURO</name>
<dbReference type="GO" id="GO:0022857">
    <property type="term" value="F:transmembrane transporter activity"/>
    <property type="evidence" value="ECO:0007669"/>
    <property type="project" value="InterPro"/>
</dbReference>
<feature type="transmembrane region" description="Helical" evidence="7">
    <location>
        <begin position="465"/>
        <end position="488"/>
    </location>
</feature>
<feature type="transmembrane region" description="Helical" evidence="7">
    <location>
        <begin position="136"/>
        <end position="156"/>
    </location>
</feature>
<comment type="similarity">
    <text evidence="2">Belongs to the major facilitator superfamily. TCR/Tet family.</text>
</comment>
<feature type="region of interest" description="Disordered" evidence="6">
    <location>
        <begin position="1"/>
        <end position="58"/>
    </location>
</feature>
<feature type="transmembrane region" description="Helical" evidence="7">
    <location>
        <begin position="194"/>
        <end position="213"/>
    </location>
</feature>
<evidence type="ECO:0000313" key="10">
    <source>
        <dbReference type="Proteomes" id="UP000654913"/>
    </source>
</evidence>
<dbReference type="FunFam" id="1.20.1720.10:FF:000012">
    <property type="entry name" value="MFS toxin efflux pump (AflT)"/>
    <property type="match status" value="1"/>
</dbReference>
<feature type="transmembrane region" description="Helical" evidence="7">
    <location>
        <begin position="337"/>
        <end position="358"/>
    </location>
</feature>
<feature type="compositionally biased region" description="Low complexity" evidence="6">
    <location>
        <begin position="46"/>
        <end position="58"/>
    </location>
</feature>
<evidence type="ECO:0000256" key="5">
    <source>
        <dbReference type="ARBA" id="ARBA00023136"/>
    </source>
</evidence>
<evidence type="ECO:0000256" key="4">
    <source>
        <dbReference type="ARBA" id="ARBA00022989"/>
    </source>
</evidence>
<keyword evidence="4 7" id="KW-1133">Transmembrane helix</keyword>
<feature type="transmembrane region" description="Helical" evidence="7">
    <location>
        <begin position="543"/>
        <end position="564"/>
    </location>
</feature>
<dbReference type="CDD" id="cd17502">
    <property type="entry name" value="MFS_Azr1_MDR_like"/>
    <property type="match status" value="1"/>
</dbReference>
<evidence type="ECO:0000259" key="8">
    <source>
        <dbReference type="PROSITE" id="PS50850"/>
    </source>
</evidence>
<evidence type="ECO:0000313" key="9">
    <source>
        <dbReference type="EMBL" id="BCS21712.1"/>
    </source>
</evidence>
<proteinExistence type="inferred from homology"/>
<dbReference type="Proteomes" id="UP000654913">
    <property type="component" value="Chromosome 2"/>
</dbReference>
<dbReference type="Gene3D" id="1.20.1250.20">
    <property type="entry name" value="MFS general substrate transporter like domains"/>
    <property type="match status" value="1"/>
</dbReference>
<feature type="transmembrane region" description="Helical" evidence="7">
    <location>
        <begin position="225"/>
        <end position="246"/>
    </location>
</feature>
<accession>A0A7R7XHN1</accession>
<evidence type="ECO:0000256" key="3">
    <source>
        <dbReference type="ARBA" id="ARBA00022692"/>
    </source>
</evidence>
<sequence>MLAPNATMNNSSTTIELQSRPTTTDSQAAILDERNRTAPGEKLPEAESPPADPPAEAEASGQEITGIKLFGILASVTLSAFLMLLDGSIIGVAIPNITSQFHSIHDVGWYTAAYQLSSAALQPLSGKIYTSYNTKWTYLIFFGLFELGSLICGVANSSSTLIGGRAVAGIGSSGLLNGGMTIIAGAVPLEKRPVYTGVYLGISQLGIVCGPLIGGALTEYATWRWCFYINLPVGAVTAILLLFLRVPELTEKPPFSLDLVKRTIPELDLIGFTLFAPAAIMALLALYYGGNEFPWDSSVVIGLFVGAGVTIIVFALWERHMGDRAMIPPSMVSHHIVYTSAINGATLVASILVAAQYLPIYFQGVRGYGPAMSGVNTLPGILSQLLTVIVSGGLVQKVGYYLPFAAAGSAIGAVGNGIVTMFSPTTPTAKWIGYQTVLGSGRGIGMQMGIIAIQNLLPPEKIPVGIAFMIFCQNFAGAIFVVVGEVIFTQQLVKQILSHAPSVSLEAALAAGASSSSVRALVPGGSPELGGVLLAFSNSVDKVFYLLMGLCLAGLIAAFGMGWVDIRKNKKKPEPETESA</sequence>
<feature type="transmembrane region" description="Helical" evidence="7">
    <location>
        <begin position="299"/>
        <end position="317"/>
    </location>
</feature>
<feature type="transmembrane region" description="Helical" evidence="7">
    <location>
        <begin position="378"/>
        <end position="395"/>
    </location>
</feature>
<feature type="compositionally biased region" description="Polar residues" evidence="6">
    <location>
        <begin position="1"/>
        <end position="27"/>
    </location>
</feature>
<dbReference type="InterPro" id="IPR036259">
    <property type="entry name" value="MFS_trans_sf"/>
</dbReference>
<feature type="transmembrane region" description="Helical" evidence="7">
    <location>
        <begin position="400"/>
        <end position="419"/>
    </location>
</feature>
<dbReference type="AlphaFoldDB" id="A0A7R7XHN1"/>
<feature type="transmembrane region" description="Helical" evidence="7">
    <location>
        <begin position="162"/>
        <end position="187"/>
    </location>
</feature>
<gene>
    <name evidence="9" type="ORF">APUU_22144A</name>
</gene>
<evidence type="ECO:0000256" key="6">
    <source>
        <dbReference type="SAM" id="MobiDB-lite"/>
    </source>
</evidence>
<dbReference type="GeneID" id="64971717"/>
<dbReference type="OrthoDB" id="10021397at2759"/>
<evidence type="ECO:0000256" key="7">
    <source>
        <dbReference type="SAM" id="Phobius"/>
    </source>
</evidence>
<feature type="transmembrane region" description="Helical" evidence="7">
    <location>
        <begin position="431"/>
        <end position="453"/>
    </location>
</feature>
<dbReference type="RefSeq" id="XP_041553906.1">
    <property type="nucleotide sequence ID" value="XM_041700975.1"/>
</dbReference>
<dbReference type="Pfam" id="PF07690">
    <property type="entry name" value="MFS_1"/>
    <property type="match status" value="1"/>
</dbReference>
<evidence type="ECO:0000256" key="2">
    <source>
        <dbReference type="ARBA" id="ARBA00007520"/>
    </source>
</evidence>
<organism evidence="9 10">
    <name type="scientific">Aspergillus puulaauensis</name>
    <dbReference type="NCBI Taxonomy" id="1220207"/>
    <lineage>
        <taxon>Eukaryota</taxon>
        <taxon>Fungi</taxon>
        <taxon>Dikarya</taxon>
        <taxon>Ascomycota</taxon>
        <taxon>Pezizomycotina</taxon>
        <taxon>Eurotiomycetes</taxon>
        <taxon>Eurotiomycetidae</taxon>
        <taxon>Eurotiales</taxon>
        <taxon>Aspergillaceae</taxon>
        <taxon>Aspergillus</taxon>
    </lineage>
</organism>
<reference evidence="9" key="1">
    <citation type="submission" date="2021-01" db="EMBL/GenBank/DDBJ databases">
        <authorList>
            <consortium name="Aspergillus puulaauensis MK2 genome sequencing consortium"/>
            <person name="Kazuki M."/>
            <person name="Futagami T."/>
        </authorList>
    </citation>
    <scope>NUCLEOTIDE SEQUENCE</scope>
    <source>
        <strain evidence="9">MK2</strain>
    </source>
</reference>
<dbReference type="GO" id="GO:0005886">
    <property type="term" value="C:plasma membrane"/>
    <property type="evidence" value="ECO:0007669"/>
    <property type="project" value="TreeGrafter"/>
</dbReference>
<feature type="domain" description="Major facilitator superfamily (MFS) profile" evidence="8">
    <location>
        <begin position="72"/>
        <end position="566"/>
    </location>
</feature>
<dbReference type="InterPro" id="IPR011701">
    <property type="entry name" value="MFS"/>
</dbReference>
<dbReference type="EMBL" id="AP024444">
    <property type="protein sequence ID" value="BCS21712.1"/>
    <property type="molecule type" value="Genomic_DNA"/>
</dbReference>
<evidence type="ECO:0000256" key="1">
    <source>
        <dbReference type="ARBA" id="ARBA00004141"/>
    </source>
</evidence>
<keyword evidence="10" id="KW-1185">Reference proteome</keyword>
<reference evidence="9" key="2">
    <citation type="submission" date="2021-02" db="EMBL/GenBank/DDBJ databases">
        <title>Aspergillus puulaauensis MK2 genome sequence.</title>
        <authorList>
            <person name="Futagami T."/>
            <person name="Mori K."/>
            <person name="Kadooka C."/>
            <person name="Tanaka T."/>
        </authorList>
    </citation>
    <scope>NUCLEOTIDE SEQUENCE</scope>
    <source>
        <strain evidence="9">MK2</strain>
    </source>
</reference>
<protein>
    <recommendedName>
        <fullName evidence="8">Major facilitator superfamily (MFS) profile domain-containing protein</fullName>
    </recommendedName>
</protein>